<proteinExistence type="predicted"/>
<dbReference type="AlphaFoldDB" id="A0A7Z0SDA1"/>
<accession>A0A7Z0SDA1</accession>
<dbReference type="Proteomes" id="UP000537890">
    <property type="component" value="Unassembled WGS sequence"/>
</dbReference>
<dbReference type="InterPro" id="IPR017560">
    <property type="entry name" value="Cyt_c_biogenesis_CcmI"/>
</dbReference>
<organism evidence="1 2">
    <name type="scientific">Candidatus Methanofishera endochildressiae</name>
    <dbReference type="NCBI Taxonomy" id="2738884"/>
    <lineage>
        <taxon>Bacteria</taxon>
        <taxon>Pseudomonadati</taxon>
        <taxon>Pseudomonadota</taxon>
        <taxon>Gammaproteobacteria</taxon>
        <taxon>Candidatus Methanofishera</taxon>
    </lineage>
</organism>
<reference evidence="1 2" key="1">
    <citation type="submission" date="2020-05" db="EMBL/GenBank/DDBJ databases">
        <title>Horizontal transmission and recombination maintain forever young bacterial symbiont genomes.</title>
        <authorList>
            <person name="Russell S.L."/>
            <person name="Pepper-Tunick E."/>
            <person name="Svedberg J."/>
            <person name="Byrne A."/>
            <person name="Ruelas Castillo J."/>
            <person name="Vollmers C."/>
            <person name="Beinart R.A."/>
            <person name="Corbett-Detig R."/>
        </authorList>
    </citation>
    <scope>NUCLEOTIDE SEQUENCE [LARGE SCALE GENOMIC DNA]</scope>
    <source>
        <strain evidence="1">4727-3</strain>
    </source>
</reference>
<sequence length="54" mass="6204">MSQKQKNISIFEERLSELENEQTQGNLDTATFQQLKIELEKTLLGDVQYAAPAY</sequence>
<protein>
    <submittedName>
        <fullName evidence="1">C-type cytochrome biogenesis protein CcmI</fullName>
    </submittedName>
</protein>
<evidence type="ECO:0000313" key="2">
    <source>
        <dbReference type="Proteomes" id="UP000537890"/>
    </source>
</evidence>
<dbReference type="EMBL" id="JACCHS010000007">
    <property type="protein sequence ID" value="NYT46477.1"/>
    <property type="molecule type" value="Genomic_DNA"/>
</dbReference>
<evidence type="ECO:0000313" key="1">
    <source>
        <dbReference type="EMBL" id="NYT46477.1"/>
    </source>
</evidence>
<gene>
    <name evidence="1" type="primary">ccmI</name>
    <name evidence="1" type="ORF">H0A75_00985</name>
</gene>
<dbReference type="NCBIfam" id="TIGR03142">
    <property type="entry name" value="cytochro_ccmI"/>
    <property type="match status" value="1"/>
</dbReference>
<comment type="caution">
    <text evidence="1">The sequence shown here is derived from an EMBL/GenBank/DDBJ whole genome shotgun (WGS) entry which is preliminary data.</text>
</comment>
<name>A0A7Z0SDA1_9GAMM</name>